<dbReference type="EMBL" id="REGN01002106">
    <property type="protein sequence ID" value="RNA30264.1"/>
    <property type="molecule type" value="Genomic_DNA"/>
</dbReference>
<gene>
    <name evidence="1" type="ORF">BpHYR1_039440</name>
</gene>
<dbReference type="Proteomes" id="UP000276133">
    <property type="component" value="Unassembled WGS sequence"/>
</dbReference>
<organism evidence="1 2">
    <name type="scientific">Brachionus plicatilis</name>
    <name type="common">Marine rotifer</name>
    <name type="synonym">Brachionus muelleri</name>
    <dbReference type="NCBI Taxonomy" id="10195"/>
    <lineage>
        <taxon>Eukaryota</taxon>
        <taxon>Metazoa</taxon>
        <taxon>Spiralia</taxon>
        <taxon>Gnathifera</taxon>
        <taxon>Rotifera</taxon>
        <taxon>Eurotatoria</taxon>
        <taxon>Monogononta</taxon>
        <taxon>Pseudotrocha</taxon>
        <taxon>Ploima</taxon>
        <taxon>Brachionidae</taxon>
        <taxon>Brachionus</taxon>
    </lineage>
</organism>
<protein>
    <submittedName>
        <fullName evidence="1">Uncharacterized protein</fullName>
    </submittedName>
</protein>
<sequence length="74" mass="8969">MNFKLNIREIFNWTSSCCRKLMNKFECIVKRCRLDACNNRLFWTHNLNDNNLSKNAFKFKGAFNLDTVMMRRQD</sequence>
<reference evidence="1 2" key="1">
    <citation type="journal article" date="2018" name="Sci. Rep.">
        <title>Genomic signatures of local adaptation to the degree of environmental predictability in rotifers.</title>
        <authorList>
            <person name="Franch-Gras L."/>
            <person name="Hahn C."/>
            <person name="Garcia-Roger E.M."/>
            <person name="Carmona M.J."/>
            <person name="Serra M."/>
            <person name="Gomez A."/>
        </authorList>
    </citation>
    <scope>NUCLEOTIDE SEQUENCE [LARGE SCALE GENOMIC DNA]</scope>
    <source>
        <strain evidence="1">HYR1</strain>
    </source>
</reference>
<evidence type="ECO:0000313" key="2">
    <source>
        <dbReference type="Proteomes" id="UP000276133"/>
    </source>
</evidence>
<comment type="caution">
    <text evidence="1">The sequence shown here is derived from an EMBL/GenBank/DDBJ whole genome shotgun (WGS) entry which is preliminary data.</text>
</comment>
<proteinExistence type="predicted"/>
<accession>A0A3M7S389</accession>
<dbReference type="AlphaFoldDB" id="A0A3M7S389"/>
<keyword evidence="2" id="KW-1185">Reference proteome</keyword>
<evidence type="ECO:0000313" key="1">
    <source>
        <dbReference type="EMBL" id="RNA30264.1"/>
    </source>
</evidence>
<name>A0A3M7S389_BRAPC</name>